<keyword evidence="5" id="KW-0479">Metal-binding</keyword>
<dbReference type="CDD" id="cd03747">
    <property type="entry name" value="Ntn_PGA_like"/>
    <property type="match status" value="1"/>
</dbReference>
<dbReference type="Proteomes" id="UP000240638">
    <property type="component" value="Unassembled WGS sequence"/>
</dbReference>
<dbReference type="Gene3D" id="1.10.439.10">
    <property type="entry name" value="Penicillin Amidohydrolase, domain 1"/>
    <property type="match status" value="1"/>
</dbReference>
<dbReference type="PANTHER" id="PTHR34218">
    <property type="entry name" value="PEPTIDASE S45 PENICILLIN AMIDASE"/>
    <property type="match status" value="1"/>
</dbReference>
<dbReference type="PANTHER" id="PTHR34218:SF4">
    <property type="entry name" value="ACYL-HOMOSERINE LACTONE ACYLASE QUIP"/>
    <property type="match status" value="1"/>
</dbReference>
<dbReference type="Gene3D" id="1.10.1400.10">
    <property type="match status" value="1"/>
</dbReference>
<dbReference type="InterPro" id="IPR023343">
    <property type="entry name" value="Penicillin_amidase_dom1"/>
</dbReference>
<organism evidence="6 7">
    <name type="scientific">Trinickia symbiotica</name>
    <dbReference type="NCBI Taxonomy" id="863227"/>
    <lineage>
        <taxon>Bacteria</taxon>
        <taxon>Pseudomonadati</taxon>
        <taxon>Pseudomonadota</taxon>
        <taxon>Betaproteobacteria</taxon>
        <taxon>Burkholderiales</taxon>
        <taxon>Burkholderiaceae</taxon>
        <taxon>Trinickia</taxon>
    </lineage>
</organism>
<dbReference type="InterPro" id="IPR029055">
    <property type="entry name" value="Ntn_hydrolases_N"/>
</dbReference>
<evidence type="ECO:0000256" key="2">
    <source>
        <dbReference type="ARBA" id="ARBA00022801"/>
    </source>
</evidence>
<comment type="cofactor">
    <cofactor evidence="5">
        <name>Ca(2+)</name>
        <dbReference type="ChEBI" id="CHEBI:29108"/>
    </cofactor>
    <text evidence="5">Binds 1 Ca(2+) ion per dimer.</text>
</comment>
<comment type="caution">
    <text evidence="6">The sequence shown here is derived from an EMBL/GenBank/DDBJ whole genome shotgun (WGS) entry which is preliminary data.</text>
</comment>
<evidence type="ECO:0000313" key="6">
    <source>
        <dbReference type="EMBL" id="PTB20072.1"/>
    </source>
</evidence>
<evidence type="ECO:0000256" key="1">
    <source>
        <dbReference type="ARBA" id="ARBA00006586"/>
    </source>
</evidence>
<evidence type="ECO:0000313" key="7">
    <source>
        <dbReference type="Proteomes" id="UP000240638"/>
    </source>
</evidence>
<keyword evidence="3" id="KW-0865">Zymogen</keyword>
<evidence type="ECO:0000256" key="4">
    <source>
        <dbReference type="PIRSR" id="PIRSR001227-1"/>
    </source>
</evidence>
<protein>
    <submittedName>
        <fullName evidence="6">Penicillin acylase family protein</fullName>
    </submittedName>
</protein>
<dbReference type="Gene3D" id="3.60.20.10">
    <property type="entry name" value="Glutamine Phosphoribosylpyrophosphate, subunit 1, domain 1"/>
    <property type="match status" value="1"/>
</dbReference>
<dbReference type="SUPFAM" id="SSF56235">
    <property type="entry name" value="N-terminal nucleophile aminohydrolases (Ntn hydrolases)"/>
    <property type="match status" value="1"/>
</dbReference>
<dbReference type="Pfam" id="PF01804">
    <property type="entry name" value="Penicil_amidase"/>
    <property type="match status" value="1"/>
</dbReference>
<keyword evidence="5" id="KW-0106">Calcium</keyword>
<evidence type="ECO:0000256" key="3">
    <source>
        <dbReference type="ARBA" id="ARBA00023145"/>
    </source>
</evidence>
<keyword evidence="2" id="KW-0378">Hydrolase</keyword>
<accession>A0A2T3XUE3</accession>
<name>A0A2T3XUE3_9BURK</name>
<comment type="similarity">
    <text evidence="1">Belongs to the peptidase S45 family.</text>
</comment>
<dbReference type="InterPro" id="IPR043146">
    <property type="entry name" value="Penicillin_amidase_N_B-knob"/>
</dbReference>
<dbReference type="EMBL" id="PYUC01000006">
    <property type="protein sequence ID" value="PTB20072.1"/>
    <property type="molecule type" value="Genomic_DNA"/>
</dbReference>
<dbReference type="AlphaFoldDB" id="A0A2T3XUE3"/>
<reference evidence="6 7" key="1">
    <citation type="submission" date="2018-03" db="EMBL/GenBank/DDBJ databases">
        <title>Whole genome analyses suggest that Burkholderia sensu lato contains two further novel genera in the rhizoxinica-symbiotica group Mycetohabitans gen. nov., and Trinickia gen. nov.: implications for the evolution of diazotrophy and nodulation in the Burkholderiaceae.</title>
        <authorList>
            <person name="Estrada De Los Santos P."/>
            <person name="Palmer M."/>
            <person name="Chavez-Ramirez B."/>
            <person name="Steenkamp E.T."/>
            <person name="Hirsch A.M."/>
            <person name="Manyaka P."/>
            <person name="Maluk M."/>
            <person name="Lafos M."/>
            <person name="Crook M."/>
            <person name="Gross E."/>
            <person name="Simon M.F."/>
            <person name="Bueno Dos Reis Junior F."/>
            <person name="Poole P.S."/>
            <person name="Venter S.N."/>
            <person name="James E.K."/>
        </authorList>
    </citation>
    <scope>NUCLEOTIDE SEQUENCE [LARGE SCALE GENOMIC DNA]</scope>
    <source>
        <strain evidence="6 7">JPY-366</strain>
    </source>
</reference>
<feature type="active site" description="Nucleophile" evidence="4">
    <location>
        <position position="266"/>
    </location>
</feature>
<evidence type="ECO:0000256" key="5">
    <source>
        <dbReference type="PIRSR" id="PIRSR001227-2"/>
    </source>
</evidence>
<dbReference type="GO" id="GO:0017000">
    <property type="term" value="P:antibiotic biosynthetic process"/>
    <property type="evidence" value="ECO:0007669"/>
    <property type="project" value="InterPro"/>
</dbReference>
<dbReference type="InterPro" id="IPR002692">
    <property type="entry name" value="S45"/>
</dbReference>
<dbReference type="GO" id="GO:0046872">
    <property type="term" value="F:metal ion binding"/>
    <property type="evidence" value="ECO:0007669"/>
    <property type="project" value="UniProtKB-KW"/>
</dbReference>
<feature type="binding site" evidence="5">
    <location>
        <position position="346"/>
    </location>
    <ligand>
        <name>Ca(2+)</name>
        <dbReference type="ChEBI" id="CHEBI:29108"/>
    </ligand>
</feature>
<dbReference type="PIRSF" id="PIRSF001227">
    <property type="entry name" value="Pen_acylase"/>
    <property type="match status" value="1"/>
</dbReference>
<dbReference type="InterPro" id="IPR043147">
    <property type="entry name" value="Penicillin_amidase_A-knob"/>
</dbReference>
<dbReference type="InterPro" id="IPR014395">
    <property type="entry name" value="Pen/GL7ACA/AHL_acylase"/>
</dbReference>
<sequence length="812" mass="88725">MRALAVLLVLLLAIAIGGRALVHSSLPTIDGTRVAPALQAQVTIERDKLGVPTLEGTTTADIAYATGFVHAQDRYFQMDLLRRVAAGELAALVGPSALDLDRLHRLHRFRARAHVIIASLDDDSRRLLDRYTAGVNAGLASLSARPFEYWLLKRRPEVWTAEDTLLVIYAMYFDLQYEELQHTLSRAALRESVAARLLPFLLPTSSHWDAPLDRLPPRTANKTHAATVESYPVPPSTPDWVGSPPVHAQASEEEDMAAAPAAMVGSNNWAVDGAHGASGAAIFASDMHLGLSLPNIWYRLSVVTKDPRGMSRRITGVSLPGTPAIVAGSNGKIAWGFTNSYGNFLDVIDLEIDPQDPLRYRTSDGHWARASVHRERIAVSGAAPVEFDVADTQWGPMLKAGAHTYAIRWVAHDARAVNLGLARLADADDVASALTIGASCGIPTQNLTVVDAQGNIGWTVAGPLPRRVPAHASTTALTDFPVRSNEYRGWNGYLNPPEYPRLVGPPGGRIWTANNRQLAGVEQAKIGDSGSDVGARATQIRDALFARDRFSERDMLALQTDDRALWIEPWRKLALETLDEAALEGHPQRAKFRSLIEQWNGRADADAVGYTLVRAFYSAFYEAWFGGLDAELAKTQPDLNYRHATSRSLAVMEALAQHRAWVPSRFDGWHAFALDRIDRAIESVTQNGTTLDEARWGDRNRASIKHPFARMIPSWVPILESRLEAPRDPLPGDINMPRIQSPSFGASERMVISPGHEAQAIFEMPGGESGNPASPYFLAGHENWVHGNASPFLPGPAVHRLVLMPSSSSSSH</sequence>
<proteinExistence type="inferred from homology"/>
<dbReference type="GO" id="GO:0016811">
    <property type="term" value="F:hydrolase activity, acting on carbon-nitrogen (but not peptide) bonds, in linear amides"/>
    <property type="evidence" value="ECO:0007669"/>
    <property type="project" value="InterPro"/>
</dbReference>
<gene>
    <name evidence="6" type="ORF">C9I57_13245</name>
</gene>
<dbReference type="Gene3D" id="2.30.120.10">
    <property type="match status" value="1"/>
</dbReference>